<accession>A0ABN7A907</accession>
<dbReference type="Proteomes" id="UP001307889">
    <property type="component" value="Chromosome 1"/>
</dbReference>
<feature type="domain" description="Integrase zinc-binding" evidence="2">
    <location>
        <begin position="120"/>
        <end position="169"/>
    </location>
</feature>
<evidence type="ECO:0000313" key="3">
    <source>
        <dbReference type="EMBL" id="BES87376.1"/>
    </source>
</evidence>
<reference evidence="3 4" key="1">
    <citation type="submission" date="2023-09" db="EMBL/GenBank/DDBJ databases">
        <title>Nesidiocoris tenuis whole genome shotgun sequence.</title>
        <authorList>
            <person name="Shibata T."/>
            <person name="Shimoda M."/>
            <person name="Kobayashi T."/>
            <person name="Uehara T."/>
        </authorList>
    </citation>
    <scope>NUCLEOTIDE SEQUENCE [LARGE SCALE GENOMIC DNA]</scope>
    <source>
        <strain evidence="3 4">Japan</strain>
    </source>
</reference>
<dbReference type="PANTHER" id="PTHR37984">
    <property type="entry name" value="PROTEIN CBG26694"/>
    <property type="match status" value="1"/>
</dbReference>
<gene>
    <name evidence="3" type="ORF">NTJ_00181</name>
</gene>
<keyword evidence="4" id="KW-1185">Reference proteome</keyword>
<dbReference type="InterPro" id="IPR050951">
    <property type="entry name" value="Retrovirus_Pol_polyprotein"/>
</dbReference>
<dbReference type="EC" id="2.7.7.49" evidence="1"/>
<evidence type="ECO:0000256" key="1">
    <source>
        <dbReference type="ARBA" id="ARBA00012493"/>
    </source>
</evidence>
<protein>
    <recommendedName>
        <fullName evidence="1">RNA-directed DNA polymerase</fullName>
        <ecNumber evidence="1">2.7.7.49</ecNumber>
    </recommendedName>
</protein>
<dbReference type="PANTHER" id="PTHR37984:SF5">
    <property type="entry name" value="PROTEIN NYNRIN-LIKE"/>
    <property type="match status" value="1"/>
</dbReference>
<organism evidence="3 4">
    <name type="scientific">Nesidiocoris tenuis</name>
    <dbReference type="NCBI Taxonomy" id="355587"/>
    <lineage>
        <taxon>Eukaryota</taxon>
        <taxon>Metazoa</taxon>
        <taxon>Ecdysozoa</taxon>
        <taxon>Arthropoda</taxon>
        <taxon>Hexapoda</taxon>
        <taxon>Insecta</taxon>
        <taxon>Pterygota</taxon>
        <taxon>Neoptera</taxon>
        <taxon>Paraneoptera</taxon>
        <taxon>Hemiptera</taxon>
        <taxon>Heteroptera</taxon>
        <taxon>Panheteroptera</taxon>
        <taxon>Cimicomorpha</taxon>
        <taxon>Miridae</taxon>
        <taxon>Dicyphina</taxon>
        <taxon>Nesidiocoris</taxon>
    </lineage>
</organism>
<proteinExistence type="predicted"/>
<evidence type="ECO:0000259" key="2">
    <source>
        <dbReference type="Pfam" id="PF17921"/>
    </source>
</evidence>
<dbReference type="Gene3D" id="1.10.340.70">
    <property type="match status" value="1"/>
</dbReference>
<dbReference type="EMBL" id="AP028909">
    <property type="protein sequence ID" value="BES87376.1"/>
    <property type="molecule type" value="Genomic_DNA"/>
</dbReference>
<evidence type="ECO:0000313" key="4">
    <source>
        <dbReference type="Proteomes" id="UP001307889"/>
    </source>
</evidence>
<dbReference type="Pfam" id="PF17921">
    <property type="entry name" value="Integrase_H2C2"/>
    <property type="match status" value="1"/>
</dbReference>
<sequence>MPLLSATRMRHYFVQLQIFQFDVQYRKSELHSNADALSRLPVPSEQLFTERDYTSVLHVSQLSTLPVTAKEIAAATQTDPELKILLVYEDLRLRRSIGANSTEFSLHQGCIFYRVRVYLPKKHRQQVLQELHQAHIGVVKMKGLARSYVYWPNIHADIENTTRNCQQCSDVARDPKKLPTHSWETPD</sequence>
<dbReference type="InterPro" id="IPR041588">
    <property type="entry name" value="Integrase_H2C2"/>
</dbReference>
<name>A0ABN7A907_9HEMI</name>